<name>A0A381VDN4_9ZZZZ</name>
<accession>A0A381VDN4</accession>
<sequence length="203" mass="22000">MKLGFQSFLLLLALQTLVSFLPLPLKAQTPAQQEIQRLTGQQVPEEEILSRLAASGLSRAEVRAQLTSMGIDPSIADAYFDRLEGLTDDPLDQDADFIQALARMGVLDEFEASDAIDLARDSLASVVEAIPATVLTVFGRDVFSRTTTEFQPVVTGPVDPDYPLGSGDQLQLILTGDVELALPLEVTREGFIVIPDVGQIFVN</sequence>
<evidence type="ECO:0000313" key="1">
    <source>
        <dbReference type="EMBL" id="SVA37908.1"/>
    </source>
</evidence>
<protein>
    <submittedName>
        <fullName evidence="1">Uncharacterized protein</fullName>
    </submittedName>
</protein>
<proteinExistence type="predicted"/>
<gene>
    <name evidence="1" type="ORF">METZ01_LOCUS90762</name>
</gene>
<dbReference type="AlphaFoldDB" id="A0A381VDN4"/>
<reference evidence="1" key="1">
    <citation type="submission" date="2018-05" db="EMBL/GenBank/DDBJ databases">
        <authorList>
            <person name="Lanie J.A."/>
            <person name="Ng W.-L."/>
            <person name="Kazmierczak K.M."/>
            <person name="Andrzejewski T.M."/>
            <person name="Davidsen T.M."/>
            <person name="Wayne K.J."/>
            <person name="Tettelin H."/>
            <person name="Glass J.I."/>
            <person name="Rusch D."/>
            <person name="Podicherti R."/>
            <person name="Tsui H.-C.T."/>
            <person name="Winkler M.E."/>
        </authorList>
    </citation>
    <scope>NUCLEOTIDE SEQUENCE</scope>
</reference>
<dbReference type="EMBL" id="UINC01008421">
    <property type="protein sequence ID" value="SVA37908.1"/>
    <property type="molecule type" value="Genomic_DNA"/>
</dbReference>
<organism evidence="1">
    <name type="scientific">marine metagenome</name>
    <dbReference type="NCBI Taxonomy" id="408172"/>
    <lineage>
        <taxon>unclassified sequences</taxon>
        <taxon>metagenomes</taxon>
        <taxon>ecological metagenomes</taxon>
    </lineage>
</organism>
<feature type="non-terminal residue" evidence="1">
    <location>
        <position position="203"/>
    </location>
</feature>